<gene>
    <name evidence="10" type="ORF">FLSS-14_0005</name>
</gene>
<dbReference type="Pfam" id="PF03313">
    <property type="entry name" value="SDH_alpha"/>
    <property type="match status" value="1"/>
</dbReference>
<evidence type="ECO:0000313" key="10">
    <source>
        <dbReference type="EMBL" id="AGF93609.1"/>
    </source>
</evidence>
<keyword evidence="4" id="KW-0004">4Fe-4S</keyword>
<sequence>MDGDIESIIFEFDPNGSLATTHTNQGSDMGLFGGLLGYDIQDKRLVNAEEKIQEGNIDVEMRTAEIGDEHPNKYKLTLQNSEEKHIIKAISKGGGMIEITGIDNFSISIEGDYYETLLWAQESIDEVKDYLSDQIQFDSIISRSSNGSDLIEIKSQQFLEDNFLNRLKDDFNINTIREVSPVLPVLSRRDLDVPFTNTEEMIDYNEDKDLELYELAVEYEKERGDISENEIFNMMKEIIEVMHDSIDKGLDGTEFDDRILGYQSGQYLDKMNDQKLLSGDLLNYITLYTTAMMEIKSSMGVIVAAPTAGACGVLPGAVLGAARAIGASIEEQTKAMLAAGLIGVFIANGSTFSAEVGGCQAECGAASGMAAAALVTLGYGTLNQAINASSIALQNIFGMTCDPVANRVEVPCLGKNVMGASNALISANMALADFDPVIPLDEVITAMDKVGKSIPRELSCTSLGGLSVTSTSKDIEKELEKNKRLK</sequence>
<evidence type="ECO:0000256" key="8">
    <source>
        <dbReference type="ARBA" id="ARBA00023239"/>
    </source>
</evidence>
<dbReference type="EMBL" id="JX684100">
    <property type="protein sequence ID" value="AGF93609.1"/>
    <property type="molecule type" value="Genomic_DNA"/>
</dbReference>
<accession>M1PWS6</accession>
<keyword evidence="6" id="KW-0408">Iron</keyword>
<comment type="cofactor">
    <cofactor evidence="1">
        <name>[4Fe-4S] cluster</name>
        <dbReference type="ChEBI" id="CHEBI:49883"/>
    </cofactor>
</comment>
<proteinExistence type="predicted"/>
<dbReference type="InterPro" id="IPR051318">
    <property type="entry name" value="Fe-S_L-Ser"/>
</dbReference>
<dbReference type="GO" id="GO:0006094">
    <property type="term" value="P:gluconeogenesis"/>
    <property type="evidence" value="ECO:0007669"/>
    <property type="project" value="UniProtKB-KW"/>
</dbReference>
<comment type="pathway">
    <text evidence="2">Carbohydrate biosynthesis; gluconeogenesis.</text>
</comment>
<dbReference type="PANTHER" id="PTHR30182">
    <property type="entry name" value="L-SERINE DEHYDRATASE"/>
    <property type="match status" value="1"/>
</dbReference>
<dbReference type="InterPro" id="IPR029009">
    <property type="entry name" value="ASB_dom_sf"/>
</dbReference>
<evidence type="ECO:0000256" key="3">
    <source>
        <dbReference type="ARBA" id="ARBA00022432"/>
    </source>
</evidence>
<protein>
    <submittedName>
        <fullName evidence="10">L-serine dehydratase, iron-sulfur-dependent, alpha subunit</fullName>
    </submittedName>
</protein>
<evidence type="ECO:0000256" key="4">
    <source>
        <dbReference type="ARBA" id="ARBA00022485"/>
    </source>
</evidence>
<keyword evidence="8" id="KW-0456">Lyase</keyword>
<keyword evidence="5" id="KW-0479">Metal-binding</keyword>
<evidence type="ECO:0000256" key="6">
    <source>
        <dbReference type="ARBA" id="ARBA00023004"/>
    </source>
</evidence>
<reference evidence="10" key="1">
    <citation type="journal article" date="2013" name="Syst. Appl. Microbiol.">
        <title>New insights into the archaeal diversity of a hypersaline microbial mat obtained by a metagenomic approach.</title>
        <authorList>
            <person name="Lopez-Lopez A."/>
            <person name="Richter M."/>
            <person name="Pena A."/>
            <person name="Tamames J."/>
            <person name="Rossello-Mora R."/>
        </authorList>
    </citation>
    <scope>NUCLEOTIDE SEQUENCE</scope>
</reference>
<keyword evidence="3" id="KW-0312">Gluconeogenesis</keyword>
<keyword evidence="7" id="KW-0411">Iron-sulfur</keyword>
<evidence type="ECO:0000256" key="1">
    <source>
        <dbReference type="ARBA" id="ARBA00001966"/>
    </source>
</evidence>
<dbReference type="SUPFAM" id="SSF143548">
    <property type="entry name" value="Serine metabolism enzymes domain"/>
    <property type="match status" value="1"/>
</dbReference>
<dbReference type="InterPro" id="IPR005130">
    <property type="entry name" value="Ser_deHydtase-like_asu"/>
</dbReference>
<dbReference type="GO" id="GO:0003941">
    <property type="term" value="F:L-serine ammonia-lyase activity"/>
    <property type="evidence" value="ECO:0007669"/>
    <property type="project" value="InterPro"/>
</dbReference>
<name>M1PWS6_9ZZZZ</name>
<dbReference type="PANTHER" id="PTHR30182:SF1">
    <property type="entry name" value="L-SERINE DEHYDRATASE 1"/>
    <property type="match status" value="1"/>
</dbReference>
<evidence type="ECO:0000256" key="5">
    <source>
        <dbReference type="ARBA" id="ARBA00022723"/>
    </source>
</evidence>
<organism evidence="10">
    <name type="scientific">uncultured organism</name>
    <dbReference type="NCBI Taxonomy" id="155900"/>
    <lineage>
        <taxon>unclassified sequences</taxon>
        <taxon>environmental samples</taxon>
    </lineage>
</organism>
<evidence type="ECO:0000256" key="7">
    <source>
        <dbReference type="ARBA" id="ARBA00023014"/>
    </source>
</evidence>
<dbReference type="AlphaFoldDB" id="M1PWS6"/>
<evidence type="ECO:0000259" key="9">
    <source>
        <dbReference type="Pfam" id="PF03313"/>
    </source>
</evidence>
<dbReference type="NCBIfam" id="TIGR00718">
    <property type="entry name" value="sda_alpha"/>
    <property type="match status" value="1"/>
</dbReference>
<feature type="domain" description="Serine dehydratase-like alpha subunit" evidence="9">
    <location>
        <begin position="208"/>
        <end position="466"/>
    </location>
</feature>
<evidence type="ECO:0000256" key="2">
    <source>
        <dbReference type="ARBA" id="ARBA00004742"/>
    </source>
</evidence>
<dbReference type="GO" id="GO:0051539">
    <property type="term" value="F:4 iron, 4 sulfur cluster binding"/>
    <property type="evidence" value="ECO:0007669"/>
    <property type="project" value="UniProtKB-KW"/>
</dbReference>
<dbReference type="InterPro" id="IPR004642">
    <property type="entry name" value="Ser_deHydtase_asu"/>
</dbReference>
<dbReference type="GO" id="GO:0046872">
    <property type="term" value="F:metal ion binding"/>
    <property type="evidence" value="ECO:0007669"/>
    <property type="project" value="UniProtKB-KW"/>
</dbReference>